<comment type="caution">
    <text evidence="1">The sequence shown here is derived from an EMBL/GenBank/DDBJ whole genome shotgun (WGS) entry which is preliminary data.</text>
</comment>
<evidence type="ECO:0000313" key="2">
    <source>
        <dbReference type="Proteomes" id="UP000265520"/>
    </source>
</evidence>
<protein>
    <recommendedName>
        <fullName evidence="3">Retrovirus-related Pol polyprotein from transposon TNT 1-94</fullName>
    </recommendedName>
</protein>
<sequence>YKDGESMAEHMSVFQNTVNQLVANDIKLDDELQALLLFSSLSDNWEVLVVTLMNSSPSGKLVMATRAGNESSRVEPV</sequence>
<name>A0A392TTH9_9FABA</name>
<keyword evidence="2" id="KW-1185">Reference proteome</keyword>
<accession>A0A392TTH9</accession>
<evidence type="ECO:0000313" key="1">
    <source>
        <dbReference type="EMBL" id="MCI63416.1"/>
    </source>
</evidence>
<organism evidence="1 2">
    <name type="scientific">Trifolium medium</name>
    <dbReference type="NCBI Taxonomy" id="97028"/>
    <lineage>
        <taxon>Eukaryota</taxon>
        <taxon>Viridiplantae</taxon>
        <taxon>Streptophyta</taxon>
        <taxon>Embryophyta</taxon>
        <taxon>Tracheophyta</taxon>
        <taxon>Spermatophyta</taxon>
        <taxon>Magnoliopsida</taxon>
        <taxon>eudicotyledons</taxon>
        <taxon>Gunneridae</taxon>
        <taxon>Pentapetalae</taxon>
        <taxon>rosids</taxon>
        <taxon>fabids</taxon>
        <taxon>Fabales</taxon>
        <taxon>Fabaceae</taxon>
        <taxon>Papilionoideae</taxon>
        <taxon>50 kb inversion clade</taxon>
        <taxon>NPAAA clade</taxon>
        <taxon>Hologalegina</taxon>
        <taxon>IRL clade</taxon>
        <taxon>Trifolieae</taxon>
        <taxon>Trifolium</taxon>
    </lineage>
</organism>
<dbReference type="Proteomes" id="UP000265520">
    <property type="component" value="Unassembled WGS sequence"/>
</dbReference>
<dbReference type="Pfam" id="PF14223">
    <property type="entry name" value="Retrotran_gag_2"/>
    <property type="match status" value="1"/>
</dbReference>
<reference evidence="1 2" key="1">
    <citation type="journal article" date="2018" name="Front. Plant Sci.">
        <title>Red Clover (Trifolium pratense) and Zigzag Clover (T. medium) - A Picture of Genomic Similarities and Differences.</title>
        <authorList>
            <person name="Dluhosova J."/>
            <person name="Istvanek J."/>
            <person name="Nedelnik J."/>
            <person name="Repkova J."/>
        </authorList>
    </citation>
    <scope>NUCLEOTIDE SEQUENCE [LARGE SCALE GENOMIC DNA]</scope>
    <source>
        <strain evidence="2">cv. 10/8</strain>
        <tissue evidence="1">Leaf</tissue>
    </source>
</reference>
<dbReference type="EMBL" id="LXQA010636714">
    <property type="protein sequence ID" value="MCI63416.1"/>
    <property type="molecule type" value="Genomic_DNA"/>
</dbReference>
<feature type="non-terminal residue" evidence="1">
    <location>
        <position position="1"/>
    </location>
</feature>
<evidence type="ECO:0008006" key="3">
    <source>
        <dbReference type="Google" id="ProtNLM"/>
    </source>
</evidence>
<dbReference type="AlphaFoldDB" id="A0A392TTH9"/>
<proteinExistence type="predicted"/>